<feature type="region of interest" description="Disordered" evidence="1">
    <location>
        <begin position="412"/>
        <end position="441"/>
    </location>
</feature>
<sequence>ALDLLYERELAEKQQLYKLTAHRSTFGGATYVMCNAKGIGENQLICHRPLQNLNAMEFDREKRRFRRPKNRAPVKNDLDDSQHHHSALGIRLFLREFCVAFLDNCYNILMPRARDMIIKSTCLLSDETNFFWAIRFFTEFNRHAHTSIDRISETLQMNTFHLLHTKIDHYREMIKIDKPEAKLWAKRLQIGFGAFKEYILCVKSMLTNTNEVIIRAATIIKNNIFYMQEYREQIYILLRDYDNTKMTNIYLHDLIESTHEFLKMLEEHTTKLKHVFVQRCRTARKSTTTKKKKNENTEKNEPPNEQLEEEWQNQISERLSCLLQGLEEVSINKSDVCPFDALSEVPIDDQSITAVARIQHALRINKLDEAIALFRASREVWPTEKTFGHEDIGAEEEFNLLREIYMTSNMDNLLPKNTDEDDENNEEEYEEGHDEDEQESIHTIEREEEFDFKKFIIRFAHSSILSSYIDVLRTYTSNTPYLNHCIIRMFYRISIDCNYPGIFFQMSLFRIYQKFYLDPLAKSQQFSELLQFGTWLLRKFFVTIQKNPYIYAELLFWKDRSILEDMLDGYRHTTRTTNEGEKKIKAGSWSIEHQIELRDLFRKIKEEQVENIGLEQTDIIDRIMLELTDKTKTRRQIIKELKNQDLIKNAKELKLKKTKNRQSKKNDFLDNSKFLSSDSDVPDIDDDDDDDRSIENKSISSEHEQDNSKSDNIISTEIPKNTEQEVEEEEESVPVIIKQSRKFESSSMFNDNDNDNDNDDDDDDISSSRPIKKARRQLASSSEDDDYVASEALAQLKNSRRKKKTRTTIIQTQSCVVNHISTIRKRITI</sequence>
<dbReference type="GO" id="GO:0000076">
    <property type="term" value="P:DNA replication checkpoint signaling"/>
    <property type="evidence" value="ECO:0007669"/>
    <property type="project" value="TreeGrafter"/>
</dbReference>
<protein>
    <recommendedName>
        <fullName evidence="4">Timeless</fullName>
    </recommendedName>
</protein>
<dbReference type="InterPro" id="IPR044998">
    <property type="entry name" value="Timeless"/>
</dbReference>
<dbReference type="Proteomes" id="UP000663854">
    <property type="component" value="Unassembled WGS sequence"/>
</dbReference>
<feature type="non-terminal residue" evidence="2">
    <location>
        <position position="1"/>
    </location>
</feature>
<accession>A0A813YPA5</accession>
<evidence type="ECO:0000313" key="2">
    <source>
        <dbReference type="EMBL" id="CAF0887651.1"/>
    </source>
</evidence>
<organism evidence="2 3">
    <name type="scientific">Rotaria sordida</name>
    <dbReference type="NCBI Taxonomy" id="392033"/>
    <lineage>
        <taxon>Eukaryota</taxon>
        <taxon>Metazoa</taxon>
        <taxon>Spiralia</taxon>
        <taxon>Gnathifera</taxon>
        <taxon>Rotifera</taxon>
        <taxon>Eurotatoria</taxon>
        <taxon>Bdelloidea</taxon>
        <taxon>Philodinida</taxon>
        <taxon>Philodinidae</taxon>
        <taxon>Rotaria</taxon>
    </lineage>
</organism>
<name>A0A813YPA5_9BILA</name>
<dbReference type="GO" id="GO:0006281">
    <property type="term" value="P:DNA repair"/>
    <property type="evidence" value="ECO:0007669"/>
    <property type="project" value="TreeGrafter"/>
</dbReference>
<dbReference type="PANTHER" id="PTHR22940">
    <property type="entry name" value="TIMEOUT/TIMELESS-2"/>
    <property type="match status" value="1"/>
</dbReference>
<feature type="compositionally biased region" description="Acidic residues" evidence="1">
    <location>
        <begin position="752"/>
        <end position="765"/>
    </location>
</feature>
<dbReference type="Pfam" id="PF26019">
    <property type="entry name" value="HTH_TIMELESS"/>
    <property type="match status" value="1"/>
</dbReference>
<dbReference type="EMBL" id="CAJNOH010000123">
    <property type="protein sequence ID" value="CAF0887651.1"/>
    <property type="molecule type" value="Genomic_DNA"/>
</dbReference>
<comment type="caution">
    <text evidence="2">The sequence shown here is derived from an EMBL/GenBank/DDBJ whole genome shotgun (WGS) entry which is preliminary data.</text>
</comment>
<dbReference type="GO" id="GO:0031298">
    <property type="term" value="C:replication fork protection complex"/>
    <property type="evidence" value="ECO:0007669"/>
    <property type="project" value="TreeGrafter"/>
</dbReference>
<feature type="region of interest" description="Disordered" evidence="1">
    <location>
        <begin position="286"/>
        <end position="308"/>
    </location>
</feature>
<feature type="compositionally biased region" description="Polar residues" evidence="1">
    <location>
        <begin position="710"/>
        <end position="721"/>
    </location>
</feature>
<gene>
    <name evidence="2" type="ORF">PYM288_LOCUS8868</name>
</gene>
<feature type="compositionally biased region" description="Acidic residues" evidence="1">
    <location>
        <begin position="680"/>
        <end position="692"/>
    </location>
</feature>
<feature type="compositionally biased region" description="Basic and acidic residues" evidence="1">
    <location>
        <begin position="700"/>
        <end position="709"/>
    </location>
</feature>
<reference evidence="2" key="1">
    <citation type="submission" date="2021-02" db="EMBL/GenBank/DDBJ databases">
        <authorList>
            <person name="Nowell W R."/>
        </authorList>
    </citation>
    <scope>NUCLEOTIDE SEQUENCE</scope>
</reference>
<proteinExistence type="predicted"/>
<dbReference type="PANTHER" id="PTHR22940:SF4">
    <property type="entry name" value="PROTEIN TIMELESS HOMOLOG"/>
    <property type="match status" value="1"/>
</dbReference>
<evidence type="ECO:0008006" key="4">
    <source>
        <dbReference type="Google" id="ProtNLM"/>
    </source>
</evidence>
<evidence type="ECO:0000313" key="3">
    <source>
        <dbReference type="Proteomes" id="UP000663854"/>
    </source>
</evidence>
<dbReference type="GO" id="GO:0043111">
    <property type="term" value="P:replication fork arrest"/>
    <property type="evidence" value="ECO:0007669"/>
    <property type="project" value="TreeGrafter"/>
</dbReference>
<dbReference type="AlphaFoldDB" id="A0A813YPA5"/>
<feature type="region of interest" description="Disordered" evidence="1">
    <location>
        <begin position="658"/>
        <end position="786"/>
    </location>
</feature>
<dbReference type="GO" id="GO:0003677">
    <property type="term" value="F:DNA binding"/>
    <property type="evidence" value="ECO:0007669"/>
    <property type="project" value="TreeGrafter"/>
</dbReference>
<feature type="compositionally biased region" description="Acidic residues" evidence="1">
    <location>
        <begin position="419"/>
        <end position="438"/>
    </location>
</feature>
<evidence type="ECO:0000256" key="1">
    <source>
        <dbReference type="SAM" id="MobiDB-lite"/>
    </source>
</evidence>